<feature type="domain" description="Protein kinase" evidence="23">
    <location>
        <begin position="268"/>
        <end position="496"/>
    </location>
</feature>
<evidence type="ECO:0000256" key="7">
    <source>
        <dbReference type="ARBA" id="ARBA00022679"/>
    </source>
</evidence>
<dbReference type="InterPro" id="IPR003609">
    <property type="entry name" value="Pan_app"/>
</dbReference>
<evidence type="ECO:0000256" key="1">
    <source>
        <dbReference type="ARBA" id="ARBA00004251"/>
    </source>
</evidence>
<evidence type="ECO:0000256" key="16">
    <source>
        <dbReference type="ARBA" id="ARBA00023170"/>
    </source>
</evidence>
<evidence type="ECO:0000256" key="9">
    <source>
        <dbReference type="ARBA" id="ARBA00022729"/>
    </source>
</evidence>
<dbReference type="PROSITE" id="PS00108">
    <property type="entry name" value="PROTEIN_KINASE_ST"/>
    <property type="match status" value="1"/>
</dbReference>
<dbReference type="PROSITE" id="PS50026">
    <property type="entry name" value="EGF_3"/>
    <property type="match status" value="1"/>
</dbReference>
<evidence type="ECO:0000256" key="10">
    <source>
        <dbReference type="ARBA" id="ARBA00022741"/>
    </source>
</evidence>
<evidence type="ECO:0000256" key="8">
    <source>
        <dbReference type="ARBA" id="ARBA00022692"/>
    </source>
</evidence>
<evidence type="ECO:0000256" key="5">
    <source>
        <dbReference type="ARBA" id="ARBA00022475"/>
    </source>
</evidence>
<keyword evidence="7" id="KW-0808">Transferase</keyword>
<evidence type="ECO:0000256" key="19">
    <source>
        <dbReference type="ARBA" id="ARBA00048679"/>
    </source>
</evidence>
<evidence type="ECO:0000256" key="6">
    <source>
        <dbReference type="ARBA" id="ARBA00022527"/>
    </source>
</evidence>
<dbReference type="InterPro" id="IPR000858">
    <property type="entry name" value="S_locus_glycoprot_dom"/>
</dbReference>
<dbReference type="PROSITE" id="PS50948">
    <property type="entry name" value="PAN"/>
    <property type="match status" value="1"/>
</dbReference>
<keyword evidence="10" id="KW-0547">Nucleotide-binding</keyword>
<dbReference type="AlphaFoldDB" id="A0AAW1XNI6"/>
<dbReference type="GO" id="GO:0004674">
    <property type="term" value="F:protein serine/threonine kinase activity"/>
    <property type="evidence" value="ECO:0007669"/>
    <property type="project" value="UniProtKB-KW"/>
</dbReference>
<keyword evidence="20" id="KW-0245">EGF-like domain</keyword>
<keyword evidence="17" id="KW-0325">Glycoprotein</keyword>
<dbReference type="Pfam" id="PF08276">
    <property type="entry name" value="PAN_2"/>
    <property type="match status" value="1"/>
</dbReference>
<evidence type="ECO:0000313" key="27">
    <source>
        <dbReference type="Proteomes" id="UP001457282"/>
    </source>
</evidence>
<keyword evidence="13 21" id="KW-1133">Transmembrane helix</keyword>
<dbReference type="GO" id="GO:0005524">
    <property type="term" value="F:ATP binding"/>
    <property type="evidence" value="ECO:0007669"/>
    <property type="project" value="UniProtKB-KW"/>
</dbReference>
<evidence type="ECO:0000259" key="23">
    <source>
        <dbReference type="PROSITE" id="PS50011"/>
    </source>
</evidence>
<dbReference type="InterPro" id="IPR000719">
    <property type="entry name" value="Prot_kinase_dom"/>
</dbReference>
<keyword evidence="15" id="KW-1015">Disulfide bond</keyword>
<gene>
    <name evidence="26" type="ORF">M0R45_015062</name>
</gene>
<accession>A0AAW1XNI6</accession>
<evidence type="ECO:0000256" key="21">
    <source>
        <dbReference type="SAM" id="Phobius"/>
    </source>
</evidence>
<dbReference type="Gene3D" id="3.30.200.20">
    <property type="entry name" value="Phosphorylase Kinase, domain 1"/>
    <property type="match status" value="1"/>
</dbReference>
<comment type="subcellular location">
    <subcellularLocation>
        <location evidence="1">Cell membrane</location>
        <topology evidence="1">Single-pass type I membrane protein</topology>
    </subcellularLocation>
</comment>
<organism evidence="26 27">
    <name type="scientific">Rubus argutus</name>
    <name type="common">Southern blackberry</name>
    <dbReference type="NCBI Taxonomy" id="59490"/>
    <lineage>
        <taxon>Eukaryota</taxon>
        <taxon>Viridiplantae</taxon>
        <taxon>Streptophyta</taxon>
        <taxon>Embryophyta</taxon>
        <taxon>Tracheophyta</taxon>
        <taxon>Spermatophyta</taxon>
        <taxon>Magnoliopsida</taxon>
        <taxon>eudicotyledons</taxon>
        <taxon>Gunneridae</taxon>
        <taxon>Pentapetalae</taxon>
        <taxon>rosids</taxon>
        <taxon>fabids</taxon>
        <taxon>Rosales</taxon>
        <taxon>Rosaceae</taxon>
        <taxon>Rosoideae</taxon>
        <taxon>Rosoideae incertae sedis</taxon>
        <taxon>Rubus</taxon>
    </lineage>
</organism>
<evidence type="ECO:0000256" key="20">
    <source>
        <dbReference type="PROSITE-ProRule" id="PRU00076"/>
    </source>
</evidence>
<comment type="caution">
    <text evidence="20">Lacks conserved residue(s) required for the propagation of feature annotation.</text>
</comment>
<keyword evidence="6" id="KW-0723">Serine/threonine-protein kinase</keyword>
<feature type="domain" description="EGF-like" evidence="24">
    <location>
        <begin position="58"/>
        <end position="94"/>
    </location>
</feature>
<dbReference type="GO" id="GO:0048544">
    <property type="term" value="P:recognition of pollen"/>
    <property type="evidence" value="ECO:0007669"/>
    <property type="project" value="InterPro"/>
</dbReference>
<feature type="chain" id="PRO_5043396692" description="non-specific serine/threonine protein kinase" evidence="22">
    <location>
        <begin position="24"/>
        <end position="496"/>
    </location>
</feature>
<evidence type="ECO:0000256" key="14">
    <source>
        <dbReference type="ARBA" id="ARBA00023136"/>
    </source>
</evidence>
<dbReference type="PANTHER" id="PTHR27002:SF616">
    <property type="entry name" value="RECEPTOR-LIKE SERINE_THREONINE-PROTEIN KINASE"/>
    <property type="match status" value="1"/>
</dbReference>
<evidence type="ECO:0000256" key="12">
    <source>
        <dbReference type="ARBA" id="ARBA00022840"/>
    </source>
</evidence>
<evidence type="ECO:0000313" key="26">
    <source>
        <dbReference type="EMBL" id="KAK9938315.1"/>
    </source>
</evidence>
<dbReference type="Pfam" id="PF00954">
    <property type="entry name" value="S_locus_glycop"/>
    <property type="match status" value="1"/>
</dbReference>
<keyword evidence="11" id="KW-0418">Kinase</keyword>
<dbReference type="GO" id="GO:0005886">
    <property type="term" value="C:plasma membrane"/>
    <property type="evidence" value="ECO:0007669"/>
    <property type="project" value="UniProtKB-SubCell"/>
</dbReference>
<evidence type="ECO:0000256" key="3">
    <source>
        <dbReference type="ARBA" id="ARBA00010217"/>
    </source>
</evidence>
<keyword evidence="5" id="KW-1003">Cell membrane</keyword>
<dbReference type="CDD" id="cd14066">
    <property type="entry name" value="STKc_IRAK"/>
    <property type="match status" value="1"/>
</dbReference>
<keyword evidence="14 21" id="KW-0472">Membrane</keyword>
<evidence type="ECO:0000256" key="2">
    <source>
        <dbReference type="ARBA" id="ARBA00008536"/>
    </source>
</evidence>
<dbReference type="InterPro" id="IPR008271">
    <property type="entry name" value="Ser/Thr_kinase_AS"/>
</dbReference>
<evidence type="ECO:0000256" key="22">
    <source>
        <dbReference type="SAM" id="SignalP"/>
    </source>
</evidence>
<dbReference type="InterPro" id="IPR011009">
    <property type="entry name" value="Kinase-like_dom_sf"/>
</dbReference>
<dbReference type="PANTHER" id="PTHR27002">
    <property type="entry name" value="RECEPTOR-LIKE SERINE/THREONINE-PROTEIN KINASE SD1-8"/>
    <property type="match status" value="1"/>
</dbReference>
<dbReference type="SMART" id="SM00220">
    <property type="entry name" value="S_TKc"/>
    <property type="match status" value="1"/>
</dbReference>
<dbReference type="FunFam" id="1.10.510.10:FF:000240">
    <property type="entry name" value="Lectin-domain containing receptor kinase A4.3"/>
    <property type="match status" value="1"/>
</dbReference>
<dbReference type="SMART" id="SM00473">
    <property type="entry name" value="PAN_AP"/>
    <property type="match status" value="1"/>
</dbReference>
<keyword evidence="12" id="KW-0067">ATP-binding</keyword>
<dbReference type="Pfam" id="PF07714">
    <property type="entry name" value="PK_Tyr_Ser-Thr"/>
    <property type="match status" value="1"/>
</dbReference>
<sequence length="496" mass="54931">MATVSFIIIGLYLPLCFLKTSTAAAGSTLVSKNGSFELGFFGHQDTNFHRSLLASAPPGDICDGYNLCGPNGLCVISNSPVCSCLKGFKPKNEENWILGENSDGCVFVTPVMCPNKDDGFVQYSGVKVPATTDYRVNQSLSLKECKENCLRNCSCTAYASSNVNGCTLWFGDLFSIRKLPHGGQDLYVRVPASELSTSNRSKLKIIVTVASAVCVVFGMLLVFYCIRKRRMLKVGKYGAMGQNNEGQNEELELPLFNLSTISNATNSFSFNNKLGEGGFGPVYKGLLTDGKEIAVKRLSQTSGQGATEFKNEVRLIAKLQHRNLVKLLGCCIEGEEKLLIYEYMPNGSLDFYIFDQGRQLDWSQRFHIINGIARGLLYLHQDSRLRIIHRDLKASNVLLDEEMNPKISDFGMARLFGGDETEGVTKKVVGTYGYMAPEYAIDGQFSVKSDVFSFGILLLETLTGKRSRGFHEPKHNLNLVGHVWRMWKEGRVFGCD</sequence>
<evidence type="ECO:0000256" key="11">
    <source>
        <dbReference type="ARBA" id="ARBA00022777"/>
    </source>
</evidence>
<dbReference type="CDD" id="cd01098">
    <property type="entry name" value="PAN_AP_plant"/>
    <property type="match status" value="1"/>
</dbReference>
<dbReference type="Gene3D" id="1.10.510.10">
    <property type="entry name" value="Transferase(Phosphotransferase) domain 1"/>
    <property type="match status" value="1"/>
</dbReference>
<evidence type="ECO:0000256" key="15">
    <source>
        <dbReference type="ARBA" id="ARBA00023157"/>
    </source>
</evidence>
<proteinExistence type="inferred from homology"/>
<keyword evidence="8 21" id="KW-0812">Transmembrane</keyword>
<evidence type="ECO:0000256" key="17">
    <source>
        <dbReference type="ARBA" id="ARBA00023180"/>
    </source>
</evidence>
<comment type="catalytic activity">
    <reaction evidence="18">
        <text>L-threonyl-[protein] + ATP = O-phospho-L-threonyl-[protein] + ADP + H(+)</text>
        <dbReference type="Rhea" id="RHEA:46608"/>
        <dbReference type="Rhea" id="RHEA-COMP:11060"/>
        <dbReference type="Rhea" id="RHEA-COMP:11605"/>
        <dbReference type="ChEBI" id="CHEBI:15378"/>
        <dbReference type="ChEBI" id="CHEBI:30013"/>
        <dbReference type="ChEBI" id="CHEBI:30616"/>
        <dbReference type="ChEBI" id="CHEBI:61977"/>
        <dbReference type="ChEBI" id="CHEBI:456216"/>
        <dbReference type="EC" id="2.7.11.1"/>
    </reaction>
</comment>
<evidence type="ECO:0000259" key="24">
    <source>
        <dbReference type="PROSITE" id="PS50026"/>
    </source>
</evidence>
<evidence type="ECO:0000259" key="25">
    <source>
        <dbReference type="PROSITE" id="PS50948"/>
    </source>
</evidence>
<comment type="catalytic activity">
    <reaction evidence="19">
        <text>L-seryl-[protein] + ATP = O-phospho-L-seryl-[protein] + ADP + H(+)</text>
        <dbReference type="Rhea" id="RHEA:17989"/>
        <dbReference type="Rhea" id="RHEA-COMP:9863"/>
        <dbReference type="Rhea" id="RHEA-COMP:11604"/>
        <dbReference type="ChEBI" id="CHEBI:15378"/>
        <dbReference type="ChEBI" id="CHEBI:29999"/>
        <dbReference type="ChEBI" id="CHEBI:30616"/>
        <dbReference type="ChEBI" id="CHEBI:83421"/>
        <dbReference type="ChEBI" id="CHEBI:456216"/>
        <dbReference type="EC" id="2.7.11.1"/>
    </reaction>
</comment>
<dbReference type="FunFam" id="3.30.200.20:FF:000195">
    <property type="entry name" value="G-type lectin S-receptor-like serine/threonine-protein kinase"/>
    <property type="match status" value="1"/>
</dbReference>
<evidence type="ECO:0000256" key="4">
    <source>
        <dbReference type="ARBA" id="ARBA00012513"/>
    </source>
</evidence>
<dbReference type="SUPFAM" id="SSF56112">
    <property type="entry name" value="Protein kinase-like (PK-like)"/>
    <property type="match status" value="1"/>
</dbReference>
<dbReference type="Proteomes" id="UP001457282">
    <property type="component" value="Unassembled WGS sequence"/>
</dbReference>
<comment type="similarity">
    <text evidence="3">In the C-terminal section; belongs to the protein kinase superfamily. Ser/Thr protein kinase family.</text>
</comment>
<keyword evidence="9 22" id="KW-0732">Signal</keyword>
<dbReference type="GO" id="GO:0002229">
    <property type="term" value="P:defense response to oomycetes"/>
    <property type="evidence" value="ECO:0007669"/>
    <property type="project" value="UniProtKB-ARBA"/>
</dbReference>
<feature type="transmembrane region" description="Helical" evidence="21">
    <location>
        <begin position="205"/>
        <end position="226"/>
    </location>
</feature>
<keyword evidence="16" id="KW-0675">Receptor</keyword>
<reference evidence="26 27" key="1">
    <citation type="journal article" date="2023" name="G3 (Bethesda)">
        <title>A chromosome-length genome assembly and annotation of blackberry (Rubus argutus, cv. 'Hillquist').</title>
        <authorList>
            <person name="Bruna T."/>
            <person name="Aryal R."/>
            <person name="Dudchenko O."/>
            <person name="Sargent D.J."/>
            <person name="Mead D."/>
            <person name="Buti M."/>
            <person name="Cavallini A."/>
            <person name="Hytonen T."/>
            <person name="Andres J."/>
            <person name="Pham M."/>
            <person name="Weisz D."/>
            <person name="Mascagni F."/>
            <person name="Usai G."/>
            <person name="Natali L."/>
            <person name="Bassil N."/>
            <person name="Fernandez G.E."/>
            <person name="Lomsadze A."/>
            <person name="Armour M."/>
            <person name="Olukolu B."/>
            <person name="Poorten T."/>
            <person name="Britton C."/>
            <person name="Davik J."/>
            <person name="Ashrafi H."/>
            <person name="Aiden E.L."/>
            <person name="Borodovsky M."/>
            <person name="Worthington M."/>
        </authorList>
    </citation>
    <scope>NUCLEOTIDE SEQUENCE [LARGE SCALE GENOMIC DNA]</scope>
    <source>
        <tissue evidence="26">Leaf</tissue>
    </source>
</reference>
<feature type="signal peptide" evidence="22">
    <location>
        <begin position="1"/>
        <end position="23"/>
    </location>
</feature>
<name>A0AAW1XNI6_RUBAR</name>
<dbReference type="InterPro" id="IPR001245">
    <property type="entry name" value="Ser-Thr/Tyr_kinase_cat_dom"/>
</dbReference>
<feature type="domain" description="Apple" evidence="25">
    <location>
        <begin position="113"/>
        <end position="191"/>
    </location>
</feature>
<keyword evidence="27" id="KW-1185">Reference proteome</keyword>
<comment type="similarity">
    <text evidence="2">In the N-terminal section; belongs to the leguminous lectin family.</text>
</comment>
<dbReference type="EC" id="2.7.11.1" evidence="4"/>
<protein>
    <recommendedName>
        <fullName evidence="4">non-specific serine/threonine protein kinase</fullName>
        <ecNumber evidence="4">2.7.11.1</ecNumber>
    </recommendedName>
</protein>
<dbReference type="InterPro" id="IPR000742">
    <property type="entry name" value="EGF"/>
</dbReference>
<evidence type="ECO:0000256" key="18">
    <source>
        <dbReference type="ARBA" id="ARBA00047899"/>
    </source>
</evidence>
<evidence type="ECO:0000256" key="13">
    <source>
        <dbReference type="ARBA" id="ARBA00022989"/>
    </source>
</evidence>
<dbReference type="PROSITE" id="PS50011">
    <property type="entry name" value="PROTEIN_KINASE_DOM"/>
    <property type="match status" value="1"/>
</dbReference>
<dbReference type="EMBL" id="JBEDUW010000003">
    <property type="protein sequence ID" value="KAK9938315.1"/>
    <property type="molecule type" value="Genomic_DNA"/>
</dbReference>
<comment type="caution">
    <text evidence="26">The sequence shown here is derived from an EMBL/GenBank/DDBJ whole genome shotgun (WGS) entry which is preliminary data.</text>
</comment>